<evidence type="ECO:0000256" key="5">
    <source>
        <dbReference type="SAM" id="MobiDB-lite"/>
    </source>
</evidence>
<evidence type="ECO:0000256" key="4">
    <source>
        <dbReference type="ARBA" id="ARBA00023136"/>
    </source>
</evidence>
<feature type="transmembrane region" description="Helical" evidence="6">
    <location>
        <begin position="338"/>
        <end position="363"/>
    </location>
</feature>
<evidence type="ECO:0000256" key="6">
    <source>
        <dbReference type="SAM" id="Phobius"/>
    </source>
</evidence>
<evidence type="ECO:0008006" key="9">
    <source>
        <dbReference type="Google" id="ProtNLM"/>
    </source>
</evidence>
<dbReference type="InterPro" id="IPR003689">
    <property type="entry name" value="ZIP"/>
</dbReference>
<feature type="compositionally biased region" description="Polar residues" evidence="5">
    <location>
        <begin position="159"/>
        <end position="173"/>
    </location>
</feature>
<dbReference type="VEuPathDB" id="FungiDB:TRICI_002629"/>
<organism evidence="7 8">
    <name type="scientific">Trichomonascus ciferrii</name>
    <dbReference type="NCBI Taxonomy" id="44093"/>
    <lineage>
        <taxon>Eukaryota</taxon>
        <taxon>Fungi</taxon>
        <taxon>Dikarya</taxon>
        <taxon>Ascomycota</taxon>
        <taxon>Saccharomycotina</taxon>
        <taxon>Dipodascomycetes</taxon>
        <taxon>Dipodascales</taxon>
        <taxon>Trichomonascaceae</taxon>
        <taxon>Trichomonascus</taxon>
        <taxon>Trichomonascus ciferrii complex</taxon>
    </lineage>
</organism>
<gene>
    <name evidence="7" type="ORF">TRICI_002629</name>
</gene>
<dbReference type="GO" id="GO:0005385">
    <property type="term" value="F:zinc ion transmembrane transporter activity"/>
    <property type="evidence" value="ECO:0007669"/>
    <property type="project" value="TreeGrafter"/>
</dbReference>
<feature type="transmembrane region" description="Helical" evidence="6">
    <location>
        <begin position="406"/>
        <end position="424"/>
    </location>
</feature>
<evidence type="ECO:0000313" key="8">
    <source>
        <dbReference type="Proteomes" id="UP000761534"/>
    </source>
</evidence>
<accession>A0A642VBX1</accession>
<dbReference type="PANTHER" id="PTHR11040:SF210">
    <property type="entry name" value="ZINC-REGULATED TRANSPORTER 3"/>
    <property type="match status" value="1"/>
</dbReference>
<keyword evidence="8" id="KW-1185">Reference proteome</keyword>
<dbReference type="EMBL" id="SWFS01000179">
    <property type="protein sequence ID" value="KAA8915272.1"/>
    <property type="molecule type" value="Genomic_DNA"/>
</dbReference>
<reference evidence="7" key="1">
    <citation type="journal article" date="2019" name="G3 (Bethesda)">
        <title>Genome Assemblies of Two Rare Opportunistic Yeast Pathogens: Diutina rugosa (syn. Candida rugosa) and Trichomonascus ciferrii (syn. Candida ciferrii).</title>
        <authorList>
            <person name="Mixao V."/>
            <person name="Saus E."/>
            <person name="Hansen A.P."/>
            <person name="Lass-Florl C."/>
            <person name="Gabaldon T."/>
        </authorList>
    </citation>
    <scope>NUCLEOTIDE SEQUENCE</scope>
    <source>
        <strain evidence="7">CBS 4856</strain>
    </source>
</reference>
<feature type="transmembrane region" description="Helical" evidence="6">
    <location>
        <begin position="48"/>
        <end position="68"/>
    </location>
</feature>
<evidence type="ECO:0000256" key="2">
    <source>
        <dbReference type="ARBA" id="ARBA00022692"/>
    </source>
</evidence>
<feature type="transmembrane region" description="Helical" evidence="6">
    <location>
        <begin position="375"/>
        <end position="394"/>
    </location>
</feature>
<keyword evidence="3 6" id="KW-1133">Transmembrane helix</keyword>
<comment type="subcellular location">
    <subcellularLocation>
        <location evidence="1">Membrane</location>
        <topology evidence="1">Multi-pass membrane protein</topology>
    </subcellularLocation>
</comment>
<dbReference type="AlphaFoldDB" id="A0A642VBX1"/>
<feature type="compositionally biased region" description="Basic and acidic residues" evidence="5">
    <location>
        <begin position="126"/>
        <end position="144"/>
    </location>
</feature>
<protein>
    <recommendedName>
        <fullName evidence="9">Zinc/iron permease</fullName>
    </recommendedName>
</protein>
<dbReference type="OrthoDB" id="262547at2759"/>
<feature type="transmembrane region" description="Helical" evidence="6">
    <location>
        <begin position="88"/>
        <end position="112"/>
    </location>
</feature>
<evidence type="ECO:0000256" key="3">
    <source>
        <dbReference type="ARBA" id="ARBA00022989"/>
    </source>
</evidence>
<evidence type="ECO:0000313" key="7">
    <source>
        <dbReference type="EMBL" id="KAA8915272.1"/>
    </source>
</evidence>
<comment type="caution">
    <text evidence="7">The sequence shown here is derived from an EMBL/GenBank/DDBJ whole genome shotgun (WGS) entry which is preliminary data.</text>
</comment>
<feature type="compositionally biased region" description="Basic and acidic residues" evidence="5">
    <location>
        <begin position="228"/>
        <end position="240"/>
    </location>
</feature>
<proteinExistence type="predicted"/>
<dbReference type="Proteomes" id="UP000761534">
    <property type="component" value="Unassembled WGS sequence"/>
</dbReference>
<dbReference type="Pfam" id="PF02535">
    <property type="entry name" value="Zip"/>
    <property type="match status" value="1"/>
</dbReference>
<dbReference type="GO" id="GO:0016020">
    <property type="term" value="C:membrane"/>
    <property type="evidence" value="ECO:0007669"/>
    <property type="project" value="UniProtKB-SubCell"/>
</dbReference>
<name>A0A642VBX1_9ASCO</name>
<evidence type="ECO:0000256" key="1">
    <source>
        <dbReference type="ARBA" id="ARBA00004141"/>
    </source>
</evidence>
<keyword evidence="2 6" id="KW-0812">Transmembrane</keyword>
<feature type="transmembrane region" description="Helical" evidence="6">
    <location>
        <begin position="12"/>
        <end position="36"/>
    </location>
</feature>
<dbReference type="PANTHER" id="PTHR11040">
    <property type="entry name" value="ZINC/IRON TRANSPORTER"/>
    <property type="match status" value="1"/>
</dbReference>
<feature type="region of interest" description="Disordered" evidence="5">
    <location>
        <begin position="228"/>
        <end position="264"/>
    </location>
</feature>
<keyword evidence="4 6" id="KW-0472">Membrane</keyword>
<sequence>MELSNDQKGWVLTAASAVTCILGSFVICFDLIYKWFKPASDFQLRESRSVLIASLSLSSGVLLFTSLYKLLPEALEYFKDTPAIQTDRIANVILISTYLGGIVLCSIVNIVIHMMTSQSVVHCYHEGGPHNSDHPHNHEDEENRHHHHYHEPRRDHQQSDLPANNTANESTPLIPQPAVKDSMTAYVAPKTFIDITERRLKGRRSIGRCMGYSSIEDCAEHVIVSRRASREETTTHHNDYETTSSTTPVESEEEDNGDSEVKDHHHHVSTRYSHLFSIGLQTALAISVHKIPEGFLTFATSHASSDLGFSVFLALAIHNFCEGFTIAFPLYLAIGNRALSIGAAILLGGCSQPVGAVLAWGLFKSEVSRDANMTFGLLVAVTSGFLSIIGLQMYGASITYGGKQSITLAFAFLGIAIIGLSYCLT</sequence>
<feature type="transmembrane region" description="Helical" evidence="6">
    <location>
        <begin position="311"/>
        <end position="332"/>
    </location>
</feature>
<feature type="region of interest" description="Disordered" evidence="5">
    <location>
        <begin position="126"/>
        <end position="178"/>
    </location>
</feature>